<evidence type="ECO:0000256" key="3">
    <source>
        <dbReference type="ARBA" id="ARBA00022989"/>
    </source>
</evidence>
<dbReference type="GeneID" id="62228806"/>
<feature type="region of interest" description="Disordered" evidence="5">
    <location>
        <begin position="494"/>
        <end position="518"/>
    </location>
</feature>
<evidence type="ECO:0000256" key="1">
    <source>
        <dbReference type="ARBA" id="ARBA00004141"/>
    </source>
</evidence>
<name>A0ABQ7IW06_9HELO</name>
<protein>
    <submittedName>
        <fullName evidence="7">Uncharacterized protein</fullName>
    </submittedName>
</protein>
<dbReference type="InterPro" id="IPR045863">
    <property type="entry name" value="CorA_TM1_TM2"/>
</dbReference>
<accession>A0ABQ7IW06</accession>
<dbReference type="Proteomes" id="UP000783213">
    <property type="component" value="Unassembled WGS sequence"/>
</dbReference>
<dbReference type="Gene3D" id="1.20.58.340">
    <property type="entry name" value="Magnesium transport protein CorA, transmembrane region"/>
    <property type="match status" value="1"/>
</dbReference>
<proteinExistence type="predicted"/>
<evidence type="ECO:0000256" key="2">
    <source>
        <dbReference type="ARBA" id="ARBA00022692"/>
    </source>
</evidence>
<sequence>MPNSVAEIDNPNYDFLYAHNNQINYLEILQYPSQPIRRFQGELKDDRSLEDWLAKDLAVDGNQPESGIRILAGKGWSNADAVLPDDWKVTLPFTKTSYSKILSASSFNIPSNFLQIHRSGITRSFKTTSTSSQNELLTTLTFKLGSAINNWDLLTLSKSSSTRITTGLFIAHEDIDIVPLPFNVDSYLGVSQPWCIARLFIRHKLKQLDDRINNTEVDINAIESVTGQHNRWVDTDKIQNSNNQDDENDVSSIDPLHIDFIGTTTDLSKAEYSMAGLSVCIKGALFATKVLDGLDQEGKQTIGELRDHCEHMLLKMEYLQMRRDALLSVIQQFQAEASARRAIFLTEASTDLAKASRKDSEVMKIIAIDTKRDSKAMKTIAILGMVFLPGTFIASVFAMPVFTWTPDGSMIIQKGFGYYWAVTVPLTLIILVAWAVSMVIPHRHKGVLSDEIEVESLRPVPINKRPTYNILRPSNSMSRSRTFSIDGARSQISLRPSQRSSNHRARSSTRILKNSASN</sequence>
<comment type="subcellular location">
    <subcellularLocation>
        <location evidence="1">Membrane</location>
        <topology evidence="1">Multi-pass membrane protein</topology>
    </subcellularLocation>
</comment>
<keyword evidence="3 6" id="KW-1133">Transmembrane helix</keyword>
<feature type="transmembrane region" description="Helical" evidence="6">
    <location>
        <begin position="416"/>
        <end position="436"/>
    </location>
</feature>
<comment type="caution">
    <text evidence="7">The sequence shown here is derived from an EMBL/GenBank/DDBJ whole genome shotgun (WGS) entry which is preliminary data.</text>
</comment>
<feature type="transmembrane region" description="Helical" evidence="6">
    <location>
        <begin position="380"/>
        <end position="404"/>
    </location>
</feature>
<keyword evidence="8" id="KW-1185">Reference proteome</keyword>
<evidence type="ECO:0000256" key="6">
    <source>
        <dbReference type="SAM" id="Phobius"/>
    </source>
</evidence>
<evidence type="ECO:0000256" key="5">
    <source>
        <dbReference type="SAM" id="MobiDB-lite"/>
    </source>
</evidence>
<dbReference type="RefSeq" id="XP_038813390.1">
    <property type="nucleotide sequence ID" value="XM_038949651.1"/>
</dbReference>
<evidence type="ECO:0000313" key="7">
    <source>
        <dbReference type="EMBL" id="KAF7935812.1"/>
    </source>
</evidence>
<feature type="compositionally biased region" description="Polar residues" evidence="5">
    <location>
        <begin position="508"/>
        <end position="518"/>
    </location>
</feature>
<gene>
    <name evidence="7" type="ORF">EAE98_002032</name>
</gene>
<reference evidence="7 8" key="1">
    <citation type="journal article" date="2020" name="Genome Biol. Evol.">
        <title>Comparative genomics of Sclerotiniaceae.</title>
        <authorList>
            <person name="Valero Jimenez C.A."/>
            <person name="Steentjes M."/>
            <person name="Scholten O.E."/>
            <person name="Van Kan J.A.L."/>
        </authorList>
    </citation>
    <scope>NUCLEOTIDE SEQUENCE [LARGE SCALE GENOMIC DNA]</scope>
    <source>
        <strain evidence="7 8">B1</strain>
    </source>
</reference>
<dbReference type="SUPFAM" id="SSF144083">
    <property type="entry name" value="Magnesium transport protein CorA, transmembrane region"/>
    <property type="match status" value="1"/>
</dbReference>
<evidence type="ECO:0000313" key="8">
    <source>
        <dbReference type="Proteomes" id="UP000783213"/>
    </source>
</evidence>
<keyword evidence="2 6" id="KW-0812">Transmembrane</keyword>
<evidence type="ECO:0000256" key="4">
    <source>
        <dbReference type="ARBA" id="ARBA00023136"/>
    </source>
</evidence>
<keyword evidence="4 6" id="KW-0472">Membrane</keyword>
<dbReference type="EMBL" id="RCSX01000004">
    <property type="protein sequence ID" value="KAF7935812.1"/>
    <property type="molecule type" value="Genomic_DNA"/>
</dbReference>
<organism evidence="7 8">
    <name type="scientific">Botrytis deweyae</name>
    <dbReference type="NCBI Taxonomy" id="2478750"/>
    <lineage>
        <taxon>Eukaryota</taxon>
        <taxon>Fungi</taxon>
        <taxon>Dikarya</taxon>
        <taxon>Ascomycota</taxon>
        <taxon>Pezizomycotina</taxon>
        <taxon>Leotiomycetes</taxon>
        <taxon>Helotiales</taxon>
        <taxon>Sclerotiniaceae</taxon>
        <taxon>Botrytis</taxon>
    </lineage>
</organism>